<dbReference type="Gene3D" id="3.40.190.290">
    <property type="match status" value="1"/>
</dbReference>
<dbReference type="Gene3D" id="1.10.10.10">
    <property type="entry name" value="Winged helix-like DNA-binding domain superfamily/Winged helix DNA-binding domain"/>
    <property type="match status" value="1"/>
</dbReference>
<dbReference type="InterPro" id="IPR036388">
    <property type="entry name" value="WH-like_DNA-bd_sf"/>
</dbReference>
<dbReference type="AlphaFoldDB" id="A0AAE3CJB9"/>
<sequence length="313" mass="35186">MKISPEDLLSFLEVAEQGGVAQASERLHRSQPTISGRLQRLQHIVGEPLYLREGRGIRLSPAGEALVPLLRSLRGDLQRIEDWVSRRQQQQEGQLRIAASSTVANYFLMEHLARFRSLYPGVELRLQTGSLAWEDWNWKDWDLLFTEEAIAPEQLPEDFCQSPWREDELVAILPLQHPWVLAGKQSATWTEILQEPIVWREPHSGIRRRVAAALRAAGLKPTYTVEVTGVEALREAVAAGLGIGFASVEALDKVRWPLASLRLEPPRGLFWTLYLVHPQLVFASHALRAFLQLLAPAGVAHCDASSTRSRQAP</sequence>
<accession>A0AAE3CJB9</accession>
<keyword evidence="4" id="KW-0804">Transcription</keyword>
<dbReference type="PANTHER" id="PTHR30126">
    <property type="entry name" value="HTH-TYPE TRANSCRIPTIONAL REGULATOR"/>
    <property type="match status" value="1"/>
</dbReference>
<keyword evidence="7" id="KW-1185">Reference proteome</keyword>
<dbReference type="PROSITE" id="PS50931">
    <property type="entry name" value="HTH_LYSR"/>
    <property type="match status" value="1"/>
</dbReference>
<gene>
    <name evidence="6" type="ORF">HFQ13_05050</name>
</gene>
<comment type="similarity">
    <text evidence="1">Belongs to the LysR transcriptional regulatory family.</text>
</comment>
<evidence type="ECO:0000256" key="3">
    <source>
        <dbReference type="ARBA" id="ARBA00023125"/>
    </source>
</evidence>
<evidence type="ECO:0000256" key="2">
    <source>
        <dbReference type="ARBA" id="ARBA00023015"/>
    </source>
</evidence>
<name>A0AAE3CJB9_9PROT</name>
<comment type="caution">
    <text evidence="6">The sequence shown here is derived from an EMBL/GenBank/DDBJ whole genome shotgun (WGS) entry which is preliminary data.</text>
</comment>
<dbReference type="Pfam" id="PF03466">
    <property type="entry name" value="LysR_substrate"/>
    <property type="match status" value="1"/>
</dbReference>
<dbReference type="InterPro" id="IPR036390">
    <property type="entry name" value="WH_DNA-bd_sf"/>
</dbReference>
<keyword evidence="3" id="KW-0238">DNA-binding</keyword>
<evidence type="ECO:0000313" key="7">
    <source>
        <dbReference type="Proteomes" id="UP001197378"/>
    </source>
</evidence>
<dbReference type="GO" id="GO:0000976">
    <property type="term" value="F:transcription cis-regulatory region binding"/>
    <property type="evidence" value="ECO:0007669"/>
    <property type="project" value="TreeGrafter"/>
</dbReference>
<proteinExistence type="inferred from homology"/>
<dbReference type="SUPFAM" id="SSF46785">
    <property type="entry name" value="Winged helix' DNA-binding domain"/>
    <property type="match status" value="1"/>
</dbReference>
<dbReference type="Pfam" id="PF00126">
    <property type="entry name" value="HTH_1"/>
    <property type="match status" value="1"/>
</dbReference>
<dbReference type="Proteomes" id="UP001197378">
    <property type="component" value="Unassembled WGS sequence"/>
</dbReference>
<protein>
    <submittedName>
        <fullName evidence="6">LysR family transcriptional regulator</fullName>
    </submittedName>
</protein>
<organism evidence="6 7">
    <name type="scientific">Igneacidithiobacillus copahuensis</name>
    <dbReference type="NCBI Taxonomy" id="2724909"/>
    <lineage>
        <taxon>Bacteria</taxon>
        <taxon>Pseudomonadati</taxon>
        <taxon>Pseudomonadota</taxon>
        <taxon>Acidithiobacillia</taxon>
        <taxon>Acidithiobacillales</taxon>
        <taxon>Acidithiobacillaceae</taxon>
        <taxon>Igneacidithiobacillus</taxon>
    </lineage>
</organism>
<reference evidence="6" key="1">
    <citation type="journal article" date="2021" name="ISME J.">
        <title>Genomic evolution of the class Acidithiobacillia: deep-branching Proteobacteria living in extreme acidic conditions.</title>
        <authorList>
            <person name="Moya-Beltran A."/>
            <person name="Beard S."/>
            <person name="Rojas-Villalobos C."/>
            <person name="Issotta F."/>
            <person name="Gallardo Y."/>
            <person name="Ulloa R."/>
            <person name="Giaveno A."/>
            <person name="Degli Esposti M."/>
            <person name="Johnson D.B."/>
            <person name="Quatrini R."/>
        </authorList>
    </citation>
    <scope>NUCLEOTIDE SEQUENCE</scope>
    <source>
        <strain evidence="6">VAN18-1</strain>
    </source>
</reference>
<dbReference type="PANTHER" id="PTHR30126:SF39">
    <property type="entry name" value="HTH-TYPE TRANSCRIPTIONAL REGULATOR CYSL"/>
    <property type="match status" value="1"/>
</dbReference>
<evidence type="ECO:0000256" key="1">
    <source>
        <dbReference type="ARBA" id="ARBA00009437"/>
    </source>
</evidence>
<dbReference type="InterPro" id="IPR005119">
    <property type="entry name" value="LysR_subst-bd"/>
</dbReference>
<dbReference type="GO" id="GO:0003700">
    <property type="term" value="F:DNA-binding transcription factor activity"/>
    <property type="evidence" value="ECO:0007669"/>
    <property type="project" value="InterPro"/>
</dbReference>
<feature type="domain" description="HTH lysR-type" evidence="5">
    <location>
        <begin position="3"/>
        <end position="60"/>
    </location>
</feature>
<keyword evidence="2" id="KW-0805">Transcription regulation</keyword>
<dbReference type="EMBL" id="JAAXYO010000048">
    <property type="protein sequence ID" value="MBU2787579.1"/>
    <property type="molecule type" value="Genomic_DNA"/>
</dbReference>
<dbReference type="InterPro" id="IPR000847">
    <property type="entry name" value="LysR_HTH_N"/>
</dbReference>
<dbReference type="SUPFAM" id="SSF53850">
    <property type="entry name" value="Periplasmic binding protein-like II"/>
    <property type="match status" value="1"/>
</dbReference>
<evidence type="ECO:0000256" key="4">
    <source>
        <dbReference type="ARBA" id="ARBA00023163"/>
    </source>
</evidence>
<evidence type="ECO:0000313" key="6">
    <source>
        <dbReference type="EMBL" id="MBU2787579.1"/>
    </source>
</evidence>
<evidence type="ECO:0000259" key="5">
    <source>
        <dbReference type="PROSITE" id="PS50931"/>
    </source>
</evidence>
<dbReference type="RefSeq" id="WP_215885411.1">
    <property type="nucleotide sequence ID" value="NZ_JAAXYO010000048.1"/>
</dbReference>